<dbReference type="InterPro" id="IPR015413">
    <property type="entry name" value="Methionyl/Leucyl_tRNA_Synth"/>
</dbReference>
<dbReference type="PRINTS" id="PR01041">
    <property type="entry name" value="TRNASYNTHMET"/>
</dbReference>
<feature type="domain" description="Methionyl/Leucyl tRNA synthetase" evidence="9">
    <location>
        <begin position="5"/>
        <end position="146"/>
    </location>
</feature>
<dbReference type="EC" id="6.1.1.10" evidence="1"/>
<dbReference type="Proteomes" id="UP000176939">
    <property type="component" value="Unassembled WGS sequence"/>
</dbReference>
<evidence type="ECO:0000256" key="8">
    <source>
        <dbReference type="RuleBase" id="RU363039"/>
    </source>
</evidence>
<dbReference type="Gene3D" id="3.40.50.620">
    <property type="entry name" value="HUPs"/>
    <property type="match status" value="1"/>
</dbReference>
<comment type="caution">
    <text evidence="10">The sequence shown here is derived from an EMBL/GenBank/DDBJ whole genome shotgun (WGS) entry which is preliminary data.</text>
</comment>
<dbReference type="GO" id="GO:0004825">
    <property type="term" value="F:methionine-tRNA ligase activity"/>
    <property type="evidence" value="ECO:0007669"/>
    <property type="project" value="UniProtKB-EC"/>
</dbReference>
<keyword evidence="2 8" id="KW-0436">Ligase</keyword>
<name>A0A1F7X424_9BACT</name>
<evidence type="ECO:0000313" key="11">
    <source>
        <dbReference type="Proteomes" id="UP000176939"/>
    </source>
</evidence>
<dbReference type="InterPro" id="IPR033911">
    <property type="entry name" value="MetRS_core"/>
</dbReference>
<dbReference type="GO" id="GO:0005524">
    <property type="term" value="F:ATP binding"/>
    <property type="evidence" value="ECO:0007669"/>
    <property type="project" value="UniProtKB-KW"/>
</dbReference>
<accession>A0A1F7X424</accession>
<dbReference type="SUPFAM" id="SSF52374">
    <property type="entry name" value="Nucleotidylyl transferase"/>
    <property type="match status" value="1"/>
</dbReference>
<protein>
    <recommendedName>
        <fullName evidence="1">methionine--tRNA ligase</fullName>
        <ecNumber evidence="1">6.1.1.10</ecNumber>
    </recommendedName>
</protein>
<dbReference type="InterPro" id="IPR023457">
    <property type="entry name" value="Met-tRNA_synth_2"/>
</dbReference>
<proteinExistence type="inferred from homology"/>
<dbReference type="AlphaFoldDB" id="A0A1F7X424"/>
<dbReference type="SUPFAM" id="SSF47323">
    <property type="entry name" value="Anticodon-binding domain of a subclass of class I aminoacyl-tRNA synthetases"/>
    <property type="match status" value="1"/>
</dbReference>
<evidence type="ECO:0000259" key="9">
    <source>
        <dbReference type="Pfam" id="PF09334"/>
    </source>
</evidence>
<keyword evidence="5 8" id="KW-0648">Protein biosynthesis</keyword>
<evidence type="ECO:0000256" key="1">
    <source>
        <dbReference type="ARBA" id="ARBA00012838"/>
    </source>
</evidence>
<dbReference type="PANTHER" id="PTHR43326">
    <property type="entry name" value="METHIONYL-TRNA SYNTHETASE"/>
    <property type="match status" value="1"/>
</dbReference>
<keyword evidence="4 8" id="KW-0067">ATP-binding</keyword>
<evidence type="ECO:0000256" key="2">
    <source>
        <dbReference type="ARBA" id="ARBA00022598"/>
    </source>
</evidence>
<evidence type="ECO:0000256" key="7">
    <source>
        <dbReference type="ARBA" id="ARBA00047364"/>
    </source>
</evidence>
<evidence type="ECO:0000256" key="3">
    <source>
        <dbReference type="ARBA" id="ARBA00022741"/>
    </source>
</evidence>
<reference evidence="10 11" key="1">
    <citation type="journal article" date="2016" name="Nat. Commun.">
        <title>Thousands of microbial genomes shed light on interconnected biogeochemical processes in an aquifer system.</title>
        <authorList>
            <person name="Anantharaman K."/>
            <person name="Brown C.T."/>
            <person name="Hug L.A."/>
            <person name="Sharon I."/>
            <person name="Castelle C.J."/>
            <person name="Probst A.J."/>
            <person name="Thomas B.C."/>
            <person name="Singh A."/>
            <person name="Wilkins M.J."/>
            <person name="Karaoz U."/>
            <person name="Brodie E.L."/>
            <person name="Williams K.H."/>
            <person name="Hubbard S.S."/>
            <person name="Banfield J.F."/>
        </authorList>
    </citation>
    <scope>NUCLEOTIDE SEQUENCE [LARGE SCALE GENOMIC DNA]</scope>
</reference>
<dbReference type="FunFam" id="2.170.220.10:FF:000001">
    <property type="entry name" value="methionine--tRNA ligase, mitochondrial"/>
    <property type="match status" value="1"/>
</dbReference>
<comment type="similarity">
    <text evidence="8">Belongs to the class-I aminoacyl-tRNA synthetase family.</text>
</comment>
<dbReference type="PANTHER" id="PTHR43326:SF1">
    <property type="entry name" value="METHIONINE--TRNA LIGASE, MITOCHONDRIAL"/>
    <property type="match status" value="1"/>
</dbReference>
<dbReference type="EMBL" id="MGFQ01000019">
    <property type="protein sequence ID" value="OGM09826.1"/>
    <property type="molecule type" value="Genomic_DNA"/>
</dbReference>
<keyword evidence="3 8" id="KW-0547">Nucleotide-binding</keyword>
<organism evidence="10 11">
    <name type="scientific">Candidatus Woesebacteria bacterium RBG_13_36_22</name>
    <dbReference type="NCBI Taxonomy" id="1802478"/>
    <lineage>
        <taxon>Bacteria</taxon>
        <taxon>Candidatus Woeseibacteriota</taxon>
    </lineage>
</organism>
<evidence type="ECO:0000256" key="6">
    <source>
        <dbReference type="ARBA" id="ARBA00023146"/>
    </source>
</evidence>
<dbReference type="GO" id="GO:0006431">
    <property type="term" value="P:methionyl-tRNA aminoacylation"/>
    <property type="evidence" value="ECO:0007669"/>
    <property type="project" value="InterPro"/>
</dbReference>
<evidence type="ECO:0000313" key="10">
    <source>
        <dbReference type="EMBL" id="OGM09826.1"/>
    </source>
</evidence>
<evidence type="ECO:0000256" key="4">
    <source>
        <dbReference type="ARBA" id="ARBA00022840"/>
    </source>
</evidence>
<feature type="domain" description="Methionyl/Leucyl tRNA synthetase" evidence="9">
    <location>
        <begin position="155"/>
        <end position="352"/>
    </location>
</feature>
<evidence type="ECO:0000256" key="5">
    <source>
        <dbReference type="ARBA" id="ARBA00022917"/>
    </source>
</evidence>
<gene>
    <name evidence="10" type="ORF">A2Z67_03440</name>
</gene>
<dbReference type="Gene3D" id="2.170.220.10">
    <property type="match status" value="1"/>
</dbReference>
<dbReference type="Pfam" id="PF09334">
    <property type="entry name" value="tRNA-synt_1g"/>
    <property type="match status" value="2"/>
</dbReference>
<comment type="catalytic activity">
    <reaction evidence="7">
        <text>tRNA(Met) + L-methionine + ATP = L-methionyl-tRNA(Met) + AMP + diphosphate</text>
        <dbReference type="Rhea" id="RHEA:13481"/>
        <dbReference type="Rhea" id="RHEA-COMP:9667"/>
        <dbReference type="Rhea" id="RHEA-COMP:9698"/>
        <dbReference type="ChEBI" id="CHEBI:30616"/>
        <dbReference type="ChEBI" id="CHEBI:33019"/>
        <dbReference type="ChEBI" id="CHEBI:57844"/>
        <dbReference type="ChEBI" id="CHEBI:78442"/>
        <dbReference type="ChEBI" id="CHEBI:78530"/>
        <dbReference type="ChEBI" id="CHEBI:456215"/>
        <dbReference type="EC" id="6.1.1.10"/>
    </reaction>
</comment>
<dbReference type="CDD" id="cd00814">
    <property type="entry name" value="MetRS_core"/>
    <property type="match status" value="1"/>
</dbReference>
<dbReference type="Gene3D" id="1.10.730.10">
    <property type="entry name" value="Isoleucyl-tRNA Synthetase, Domain 1"/>
    <property type="match status" value="1"/>
</dbReference>
<dbReference type="InterPro" id="IPR014729">
    <property type="entry name" value="Rossmann-like_a/b/a_fold"/>
</dbReference>
<sequence>MNRKYYVTTAIDYTNDVIHIGHAYQKIIADVFARYHRQIGDKTFFLTGTDEHGGTSEQAAKTAGKSAKDFVDEIAQKDKEQLDALAISYDRFIRTTDEDHKKVVADFYKRVEKTGDIYKAEYEGFYCTGCESYKNLSEIVDGKCPLHPTRKLEKIKEENYFFKWSKYQGFLRKHILENPDFIKPESQKKNVLGFLKLGLEDIAISRPVKKVAWGIPVPNDPSQVIYVWFDALINYISGAPNFWPADLHILGKDNVRWHAILWPAMLKSAGYKLPKTVYGHGFITLDGEKISKSRGNIIRPTDLIKQFGVDGVRYYFIRHGPWTEDVDINLEKIKEIYNADLANGLGNLIARVARLCENSKFEFPIKARHNLIPTGEFEKYIKTLQPNEALAHLWTEITVLDQHINKEKPWELKGNTLKEVLSWLVEEIRGISYRLKPFLPETAEKIEKQFGQSKIKSTDSLFPRIK</sequence>
<keyword evidence="6 8" id="KW-0030">Aminoacyl-tRNA synthetase</keyword>
<dbReference type="InterPro" id="IPR009080">
    <property type="entry name" value="tRNAsynth_Ia_anticodon-bd"/>
</dbReference>